<dbReference type="PANTHER" id="PTHR47918:SF1">
    <property type="entry name" value="DNA-BINDING PROTEIN FIS"/>
    <property type="match status" value="1"/>
</dbReference>
<sequence length="82" mass="9387">MKPVPECRDELGRAVFATLERYFHDLEGQTPTGLHALVMDRVECELIRYILTRAGGNQTLAAQMLGINRNTLRRKIQQYQLG</sequence>
<dbReference type="AlphaFoldDB" id="A0A0K6IPS3"/>
<keyword evidence="2" id="KW-0238">DNA-binding</keyword>
<protein>
    <recommendedName>
        <fullName evidence="3">Putative Fis-like DNA-binding protein</fullName>
    </recommendedName>
</protein>
<gene>
    <name evidence="5" type="ORF">Ga0061068_101209</name>
</gene>
<evidence type="ECO:0000256" key="3">
    <source>
        <dbReference type="ARBA" id="ARBA00029540"/>
    </source>
</evidence>
<comment type="similarity">
    <text evidence="1">Belongs to the transcriptional regulatory Fis family.</text>
</comment>
<evidence type="ECO:0000256" key="2">
    <source>
        <dbReference type="ARBA" id="ARBA00023125"/>
    </source>
</evidence>
<dbReference type="InterPro" id="IPR009057">
    <property type="entry name" value="Homeodomain-like_sf"/>
</dbReference>
<name>A0A0K6IPS3_9PROT</name>
<dbReference type="PANTHER" id="PTHR47918">
    <property type="entry name" value="DNA-BINDING PROTEIN FIS"/>
    <property type="match status" value="1"/>
</dbReference>
<accession>A0A0K6IPS3</accession>
<reference evidence="6" key="1">
    <citation type="submission" date="2015-08" db="EMBL/GenBank/DDBJ databases">
        <authorList>
            <person name="Babu N.S."/>
            <person name="Beckwith C.J."/>
            <person name="Beseler K.G."/>
            <person name="Brison A."/>
            <person name="Carone J.V."/>
            <person name="Caskin T.P."/>
            <person name="Diamond M."/>
            <person name="Durham M.E."/>
            <person name="Foxe J.M."/>
            <person name="Go M."/>
            <person name="Henderson B.A."/>
            <person name="Jones I.B."/>
            <person name="McGettigan J.A."/>
            <person name="Micheletti S.J."/>
            <person name="Nasrallah M.E."/>
            <person name="Ortiz D."/>
            <person name="Piller C.R."/>
            <person name="Privatt S.R."/>
            <person name="Schneider S.L."/>
            <person name="Sharp S."/>
            <person name="Smith T.C."/>
            <person name="Stanton J.D."/>
            <person name="Ullery H.E."/>
            <person name="Wilson R.J."/>
            <person name="Serrano M.G."/>
            <person name="Buck G."/>
            <person name="Lee V."/>
            <person name="Wang Y."/>
            <person name="Carvalho R."/>
            <person name="Voegtly L."/>
            <person name="Shi R."/>
            <person name="Duckworth R."/>
            <person name="Johnson A."/>
            <person name="Loviza R."/>
            <person name="Walstead R."/>
            <person name="Shah Z."/>
            <person name="Kiflezghi M."/>
            <person name="Wade K."/>
            <person name="Ball S.L."/>
            <person name="Bradley K.W."/>
            <person name="Asai D.J."/>
            <person name="Bowman C.A."/>
            <person name="Russell D.A."/>
            <person name="Pope W.H."/>
            <person name="Jacobs-Sera D."/>
            <person name="Hendrix R.W."/>
            <person name="Hatfull G.F."/>
        </authorList>
    </citation>
    <scope>NUCLEOTIDE SEQUENCE [LARGE SCALE GENOMIC DNA]</scope>
    <source>
        <strain evidence="6">JCM 19170</strain>
    </source>
</reference>
<proteinExistence type="inferred from homology"/>
<dbReference type="GO" id="GO:0043565">
    <property type="term" value="F:sequence-specific DNA binding"/>
    <property type="evidence" value="ECO:0007669"/>
    <property type="project" value="InterPro"/>
</dbReference>
<evidence type="ECO:0000259" key="4">
    <source>
        <dbReference type="Pfam" id="PF02954"/>
    </source>
</evidence>
<keyword evidence="6" id="KW-1185">Reference proteome</keyword>
<dbReference type="InterPro" id="IPR002197">
    <property type="entry name" value="HTH_Fis"/>
</dbReference>
<dbReference type="PRINTS" id="PR01590">
    <property type="entry name" value="HTHFIS"/>
</dbReference>
<dbReference type="InterPro" id="IPR005412">
    <property type="entry name" value="Fis_DNA-bd"/>
</dbReference>
<evidence type="ECO:0000313" key="5">
    <source>
        <dbReference type="EMBL" id="CUB05091.1"/>
    </source>
</evidence>
<evidence type="ECO:0000256" key="1">
    <source>
        <dbReference type="ARBA" id="ARBA00008559"/>
    </source>
</evidence>
<dbReference type="InterPro" id="IPR050207">
    <property type="entry name" value="Trans_regulatory_Fis"/>
</dbReference>
<dbReference type="PIRSF" id="PIRSF002097">
    <property type="entry name" value="DNA-binding_Fis"/>
    <property type="match status" value="1"/>
</dbReference>
<dbReference type="SUPFAM" id="SSF46689">
    <property type="entry name" value="Homeodomain-like"/>
    <property type="match status" value="1"/>
</dbReference>
<feature type="domain" description="DNA binding HTH" evidence="4">
    <location>
        <begin position="40"/>
        <end position="79"/>
    </location>
</feature>
<organism evidence="5 6">
    <name type="scientific">Tepidiphilus thermophilus</name>
    <dbReference type="NCBI Taxonomy" id="876478"/>
    <lineage>
        <taxon>Bacteria</taxon>
        <taxon>Pseudomonadati</taxon>
        <taxon>Pseudomonadota</taxon>
        <taxon>Hydrogenophilia</taxon>
        <taxon>Hydrogenophilales</taxon>
        <taxon>Hydrogenophilaceae</taxon>
        <taxon>Tepidiphilus</taxon>
    </lineage>
</organism>
<dbReference type="RefSeq" id="WP_055422587.1">
    <property type="nucleotide sequence ID" value="NZ_CYHH01000001.1"/>
</dbReference>
<dbReference type="Pfam" id="PF02954">
    <property type="entry name" value="HTH_8"/>
    <property type="match status" value="1"/>
</dbReference>
<dbReference type="EMBL" id="CYHH01000001">
    <property type="protein sequence ID" value="CUB05091.1"/>
    <property type="molecule type" value="Genomic_DNA"/>
</dbReference>
<dbReference type="Gene3D" id="1.10.10.60">
    <property type="entry name" value="Homeodomain-like"/>
    <property type="match status" value="1"/>
</dbReference>
<dbReference type="GO" id="GO:0006355">
    <property type="term" value="P:regulation of DNA-templated transcription"/>
    <property type="evidence" value="ECO:0007669"/>
    <property type="project" value="InterPro"/>
</dbReference>
<evidence type="ECO:0000313" key="6">
    <source>
        <dbReference type="Proteomes" id="UP000182108"/>
    </source>
</evidence>
<dbReference type="Proteomes" id="UP000182108">
    <property type="component" value="Unassembled WGS sequence"/>
</dbReference>
<dbReference type="OrthoDB" id="5297166at2"/>